<evidence type="ECO:0000313" key="3">
    <source>
        <dbReference type="Proteomes" id="UP000236311"/>
    </source>
</evidence>
<evidence type="ECO:0000256" key="1">
    <source>
        <dbReference type="ARBA" id="ARBA00022801"/>
    </source>
</evidence>
<dbReference type="EC" id="3.6.1.9" evidence="2"/>
<accession>A0A2K4ZF76</accession>
<name>A0A2K4ZF76_9FIRM</name>
<dbReference type="AlphaFoldDB" id="A0A2K4ZF76"/>
<dbReference type="InterPro" id="IPR029001">
    <property type="entry name" value="ITPase-like_fam"/>
</dbReference>
<dbReference type="EMBL" id="OFSM01000008">
    <property type="protein sequence ID" value="SOY29123.1"/>
    <property type="molecule type" value="Genomic_DNA"/>
</dbReference>
<keyword evidence="3" id="KW-1185">Reference proteome</keyword>
<organism evidence="2 3">
    <name type="scientific">Acetatifactor muris</name>
    <dbReference type="NCBI Taxonomy" id="879566"/>
    <lineage>
        <taxon>Bacteria</taxon>
        <taxon>Bacillati</taxon>
        <taxon>Bacillota</taxon>
        <taxon>Clostridia</taxon>
        <taxon>Lachnospirales</taxon>
        <taxon>Lachnospiraceae</taxon>
        <taxon>Acetatifactor</taxon>
    </lineage>
</organism>
<protein>
    <submittedName>
        <fullName evidence="2">Non-canonical purine NTP pyrophosphatase</fullName>
        <ecNumber evidence="2">3.6.1.9</ecNumber>
    </submittedName>
</protein>
<keyword evidence="1 2" id="KW-0378">Hydrolase</keyword>
<dbReference type="InterPro" id="IPR002637">
    <property type="entry name" value="RdgB/HAM1"/>
</dbReference>
<dbReference type="SUPFAM" id="SSF52972">
    <property type="entry name" value="ITPase-like"/>
    <property type="match status" value="1"/>
</dbReference>
<proteinExistence type="predicted"/>
<evidence type="ECO:0000313" key="2">
    <source>
        <dbReference type="EMBL" id="SOY29123.1"/>
    </source>
</evidence>
<dbReference type="Proteomes" id="UP000236311">
    <property type="component" value="Unassembled WGS sequence"/>
</dbReference>
<gene>
    <name evidence="2" type="ORF">AMURIS_01838</name>
</gene>
<sequence>MRRSLSNVHFDREELNIVLKLLYGTGNSAKLDAMRHRLEGLNLEILGLRDIDKRIPEVEENGVTPLENARVKAHAYYETFGMPVFSCDSGLYFEGVPEEIQPGVHVRTVNGKYLTDEEMLEYYTGLARKYGDLKARYRNAICLVMDRDHVYESMAESLASQPFLLTARPHSKVRHKGFPLDSLSVDIETGEYFYDLKEEQLDVVAVEDGFLQFFQNVLQENARL</sequence>
<dbReference type="GO" id="GO:0047429">
    <property type="term" value="F:nucleoside triphosphate diphosphatase activity"/>
    <property type="evidence" value="ECO:0007669"/>
    <property type="project" value="UniProtKB-EC"/>
</dbReference>
<dbReference type="GO" id="GO:0009143">
    <property type="term" value="P:nucleoside triphosphate catabolic process"/>
    <property type="evidence" value="ECO:0007669"/>
    <property type="project" value="InterPro"/>
</dbReference>
<dbReference type="Pfam" id="PF01725">
    <property type="entry name" value="Ham1p_like"/>
    <property type="match status" value="1"/>
</dbReference>
<dbReference type="Gene3D" id="3.90.950.10">
    <property type="match status" value="1"/>
</dbReference>
<reference evidence="2 3" key="1">
    <citation type="submission" date="2018-01" db="EMBL/GenBank/DDBJ databases">
        <authorList>
            <person name="Gaut B.S."/>
            <person name="Morton B.R."/>
            <person name="Clegg M.T."/>
            <person name="Duvall M.R."/>
        </authorList>
    </citation>
    <scope>NUCLEOTIDE SEQUENCE [LARGE SCALE GENOMIC DNA]</scope>
    <source>
        <strain evidence="2">GP69</strain>
    </source>
</reference>